<dbReference type="RefSeq" id="WP_261236920.1">
    <property type="nucleotide sequence ID" value="NZ_JAMXFA010000039.1"/>
</dbReference>
<keyword evidence="3" id="KW-0328">Glycosyltransferase</keyword>
<comment type="caution">
    <text evidence="3">The sequence shown here is derived from an EMBL/GenBank/DDBJ whole genome shotgun (WGS) entry which is preliminary data.</text>
</comment>
<evidence type="ECO:0000259" key="1">
    <source>
        <dbReference type="Pfam" id="PF00534"/>
    </source>
</evidence>
<feature type="domain" description="Glycosyl transferase family 1" evidence="1">
    <location>
        <begin position="170"/>
        <end position="335"/>
    </location>
</feature>
<dbReference type="Proteomes" id="UP001525961">
    <property type="component" value="Unassembled WGS sequence"/>
</dbReference>
<feature type="domain" description="Glycosyltransferase subfamily 4-like N-terminal" evidence="2">
    <location>
        <begin position="40"/>
        <end position="162"/>
    </location>
</feature>
<gene>
    <name evidence="3" type="ORF">NG792_22640</name>
</gene>
<dbReference type="SUPFAM" id="SSF53756">
    <property type="entry name" value="UDP-Glycosyltransferase/glycogen phosphorylase"/>
    <property type="match status" value="1"/>
</dbReference>
<dbReference type="PANTHER" id="PTHR45947:SF3">
    <property type="entry name" value="SULFOQUINOVOSYL TRANSFERASE SQD2"/>
    <property type="match status" value="1"/>
</dbReference>
<dbReference type="GO" id="GO:0016757">
    <property type="term" value="F:glycosyltransferase activity"/>
    <property type="evidence" value="ECO:0007669"/>
    <property type="project" value="UniProtKB-KW"/>
</dbReference>
<keyword evidence="3" id="KW-0808">Transferase</keyword>
<dbReference type="EMBL" id="JAMXFA010000039">
    <property type="protein sequence ID" value="MCT7980526.1"/>
    <property type="molecule type" value="Genomic_DNA"/>
</dbReference>
<dbReference type="EC" id="2.4.-.-" evidence="3"/>
<evidence type="ECO:0000259" key="2">
    <source>
        <dbReference type="Pfam" id="PF13439"/>
    </source>
</evidence>
<dbReference type="PANTHER" id="PTHR45947">
    <property type="entry name" value="SULFOQUINOVOSYL TRANSFERASE SQD2"/>
    <property type="match status" value="1"/>
</dbReference>
<proteinExistence type="predicted"/>
<dbReference type="InterPro" id="IPR001296">
    <property type="entry name" value="Glyco_trans_1"/>
</dbReference>
<dbReference type="Pfam" id="PF13439">
    <property type="entry name" value="Glyco_transf_4"/>
    <property type="match status" value="1"/>
</dbReference>
<dbReference type="Gene3D" id="3.40.50.2000">
    <property type="entry name" value="Glycogen Phosphorylase B"/>
    <property type="match status" value="2"/>
</dbReference>
<protein>
    <submittedName>
        <fullName evidence="3">Glycosyltransferase</fullName>
        <ecNumber evidence="3">2.4.-.-</ecNumber>
    </submittedName>
</protein>
<sequence length="496" mass="55049">MARNTSKQEKINSVFNERKEPVICIVHPNENAYSETFIHAHIERLPARVIVLHRSSPPLQDMSILKQFLWDNQVEAVLAEYAPVGVGLLDVCEEAGLPLIVHTHGGDTQINDVLERMGTRFLELFEKAAAVIAPTIFIQKQLLEMGAPEGKVIVNPYGVNTSLFCDANPATSPPLFLAVSRLVDLKAPPLSILAFKKVIERHPDARLIVVGTGPLLETCKQITRALKLYNYIDFVGIKTPTEVAEIMRTARAFIQHSMTKSDGECEALGVVFVEAGASGLPVVATRSGGIPEVVIDGETGFLVEEADIDAMADCMVRLVEEPELASQLGKAARERICINFSIEKSIENLWQIIEKSIQENTEQQLFKRLELRHINLVVFVDWSQPEDLLLPKIESLIIKIASLPNPLNKTLLLDTRNITEEAANLVLSSVIMKIFLEQNLEGMEKLVIAPLGELSEKEWSVLGNKIRGCILLDENQENNSLPTNIPILTLEDLDKI</sequence>
<organism evidence="3 4">
    <name type="scientific">Laspinema olomoucense D3b</name>
    <dbReference type="NCBI Taxonomy" id="2953688"/>
    <lineage>
        <taxon>Bacteria</taxon>
        <taxon>Bacillati</taxon>
        <taxon>Cyanobacteriota</taxon>
        <taxon>Cyanophyceae</taxon>
        <taxon>Oscillatoriophycideae</taxon>
        <taxon>Oscillatoriales</taxon>
        <taxon>Laspinemataceae</taxon>
        <taxon>Laspinema</taxon>
        <taxon>Laspinema olomoucense</taxon>
    </lineage>
</organism>
<name>A0ABT2NGY1_9CYAN</name>
<dbReference type="InterPro" id="IPR050194">
    <property type="entry name" value="Glycosyltransferase_grp1"/>
</dbReference>
<evidence type="ECO:0000313" key="4">
    <source>
        <dbReference type="Proteomes" id="UP001525961"/>
    </source>
</evidence>
<accession>A0ABT2NGY1</accession>
<keyword evidence="4" id="KW-1185">Reference proteome</keyword>
<dbReference type="InterPro" id="IPR028098">
    <property type="entry name" value="Glyco_trans_4-like_N"/>
</dbReference>
<dbReference type="Pfam" id="PF00534">
    <property type="entry name" value="Glycos_transf_1"/>
    <property type="match status" value="1"/>
</dbReference>
<reference evidence="3 4" key="1">
    <citation type="journal article" date="2022" name="Front. Microbiol.">
        <title>High genomic differentiation and limited gene flow indicate recent cryptic speciation within the genus Laspinema (cyanobacteria).</title>
        <authorList>
            <person name="Stanojkovic A."/>
            <person name="Skoupy S."/>
            <person name="Skaloud P."/>
            <person name="Dvorak P."/>
        </authorList>
    </citation>
    <scope>NUCLEOTIDE SEQUENCE [LARGE SCALE GENOMIC DNA]</scope>
    <source>
        <strain evidence="3 4">D3b</strain>
    </source>
</reference>
<evidence type="ECO:0000313" key="3">
    <source>
        <dbReference type="EMBL" id="MCT7980526.1"/>
    </source>
</evidence>